<protein>
    <submittedName>
        <fullName evidence="2">Uncharacterized protein</fullName>
    </submittedName>
</protein>
<evidence type="ECO:0000313" key="3">
    <source>
        <dbReference type="Proteomes" id="UP000264353"/>
    </source>
</evidence>
<feature type="compositionally biased region" description="Basic and acidic residues" evidence="1">
    <location>
        <begin position="52"/>
        <end position="68"/>
    </location>
</feature>
<dbReference type="AlphaFoldDB" id="A0A397Z8R1"/>
<dbReference type="EMBL" id="CM010632">
    <property type="protein sequence ID" value="RID62049.1"/>
    <property type="molecule type" value="Genomic_DNA"/>
</dbReference>
<reference evidence="2 3" key="1">
    <citation type="submission" date="2018-06" db="EMBL/GenBank/DDBJ databases">
        <title>WGS assembly of Brassica rapa FPsc.</title>
        <authorList>
            <person name="Bowman J."/>
            <person name="Kohchi T."/>
            <person name="Yamato K."/>
            <person name="Jenkins J."/>
            <person name="Shu S."/>
            <person name="Ishizaki K."/>
            <person name="Yamaoka S."/>
            <person name="Nishihama R."/>
            <person name="Nakamura Y."/>
            <person name="Berger F."/>
            <person name="Adam C."/>
            <person name="Aki S."/>
            <person name="Althoff F."/>
            <person name="Araki T."/>
            <person name="Arteaga-Vazquez M."/>
            <person name="Balasubrmanian S."/>
            <person name="Bauer D."/>
            <person name="Boehm C."/>
            <person name="Briginshaw L."/>
            <person name="Caballero-Perez J."/>
            <person name="Catarino B."/>
            <person name="Chen F."/>
            <person name="Chiyoda S."/>
            <person name="Chovatia M."/>
            <person name="Davies K."/>
            <person name="Delmans M."/>
            <person name="Demura T."/>
            <person name="Dierschke T."/>
            <person name="Dolan L."/>
            <person name="Dorantes-Acosta A."/>
            <person name="Eklund D."/>
            <person name="Florent S."/>
            <person name="Flores-Sandoval E."/>
            <person name="Fujiyama A."/>
            <person name="Fukuzawa H."/>
            <person name="Galik B."/>
            <person name="Grimanelli D."/>
            <person name="Grimwood J."/>
            <person name="Grossniklaus U."/>
            <person name="Hamada T."/>
            <person name="Haseloff J."/>
            <person name="Hetherington A."/>
            <person name="Higo A."/>
            <person name="Hirakawa Y."/>
            <person name="Hundley H."/>
            <person name="Ikeda Y."/>
            <person name="Inoue K."/>
            <person name="Inoue S."/>
            <person name="Ishida S."/>
            <person name="Jia Q."/>
            <person name="Kakita M."/>
            <person name="Kanazawa T."/>
            <person name="Kawai Y."/>
            <person name="Kawashima T."/>
            <person name="Kennedy M."/>
            <person name="Kinose K."/>
            <person name="Kinoshita T."/>
            <person name="Kohara Y."/>
            <person name="Koide E."/>
            <person name="Komatsu K."/>
            <person name="Kopischke S."/>
            <person name="Kubo M."/>
            <person name="Kyozuka J."/>
            <person name="Lagercrantz U."/>
            <person name="Lin S."/>
            <person name="Lindquist E."/>
            <person name="Lipzen A."/>
            <person name="Lu C."/>
            <person name="Luna E."/>
            <person name="Martienssen R."/>
            <person name="Minamino N."/>
            <person name="Mizutani M."/>
            <person name="Mizutani M."/>
            <person name="Mochizuki N."/>
            <person name="Monte I."/>
            <person name="Mosher R."/>
            <person name="Nagasaki H."/>
            <person name="Nakagami H."/>
            <person name="Naramoto S."/>
            <person name="Nishitani K."/>
            <person name="Ohtani M."/>
            <person name="Okamoto T."/>
            <person name="Okumura M."/>
            <person name="Phillips J."/>
            <person name="Pollak B."/>
            <person name="Reinders A."/>
            <person name="Roevekamp M."/>
            <person name="Sano R."/>
            <person name="Sawa S."/>
            <person name="Schmid M."/>
            <person name="Shirakawa M."/>
            <person name="Solano R."/>
            <person name="Spunde A."/>
            <person name="Suetsugu N."/>
            <person name="Sugano S."/>
            <person name="Sugiyama A."/>
            <person name="Sun R."/>
            <person name="Suzuki Y."/>
            <person name="Takenaka M."/>
            <person name="Takezawa D."/>
            <person name="Tomogane H."/>
            <person name="Tsuzuki M."/>
            <person name="Ueda T."/>
            <person name="Umeda M."/>
            <person name="Ward J."/>
            <person name="Watanabe Y."/>
            <person name="Yazaki K."/>
            <person name="Yokoyama R."/>
            <person name="Yoshitake Y."/>
            <person name="Yotsui I."/>
            <person name="Zachgo S."/>
            <person name="Schmutz J."/>
        </authorList>
    </citation>
    <scope>NUCLEOTIDE SEQUENCE [LARGE SCALE GENOMIC DNA]</scope>
    <source>
        <strain evidence="3">cv. B-3</strain>
    </source>
</reference>
<feature type="compositionally biased region" description="Basic residues" evidence="1">
    <location>
        <begin position="71"/>
        <end position="81"/>
    </location>
</feature>
<organism evidence="2 3">
    <name type="scientific">Brassica campestris</name>
    <name type="common">Field mustard</name>
    <dbReference type="NCBI Taxonomy" id="3711"/>
    <lineage>
        <taxon>Eukaryota</taxon>
        <taxon>Viridiplantae</taxon>
        <taxon>Streptophyta</taxon>
        <taxon>Embryophyta</taxon>
        <taxon>Tracheophyta</taxon>
        <taxon>Spermatophyta</taxon>
        <taxon>Magnoliopsida</taxon>
        <taxon>eudicotyledons</taxon>
        <taxon>Gunneridae</taxon>
        <taxon>Pentapetalae</taxon>
        <taxon>rosids</taxon>
        <taxon>malvids</taxon>
        <taxon>Brassicales</taxon>
        <taxon>Brassicaceae</taxon>
        <taxon>Brassiceae</taxon>
        <taxon>Brassica</taxon>
    </lineage>
</organism>
<feature type="region of interest" description="Disordered" evidence="1">
    <location>
        <begin position="52"/>
        <end position="82"/>
    </location>
</feature>
<gene>
    <name evidence="2" type="ORF">BRARA_E01146</name>
</gene>
<accession>A0A397Z8R1</accession>
<name>A0A397Z8R1_BRACM</name>
<sequence>MRRYSIRWIRRFRRWTGIEVSEKRGSPRRRPWLELQTLSHRCWERRWGDDHRSKTLERHGRRRGDGSFRGKSCHRKRRRRGISSCRCGRLGLRARESSVSRANFAPTSTLIH</sequence>
<evidence type="ECO:0000256" key="1">
    <source>
        <dbReference type="SAM" id="MobiDB-lite"/>
    </source>
</evidence>
<evidence type="ECO:0000313" key="2">
    <source>
        <dbReference type="EMBL" id="RID62049.1"/>
    </source>
</evidence>
<proteinExistence type="predicted"/>
<dbReference type="Proteomes" id="UP000264353">
    <property type="component" value="Chromosome A5"/>
</dbReference>